<proteinExistence type="predicted"/>
<evidence type="ECO:0000313" key="1">
    <source>
        <dbReference type="EMBL" id="GGL00321.1"/>
    </source>
</evidence>
<organism evidence="1 2">
    <name type="scientific">Deinococcus radiotolerans</name>
    <dbReference type="NCBI Taxonomy" id="1309407"/>
    <lineage>
        <taxon>Bacteria</taxon>
        <taxon>Thermotogati</taxon>
        <taxon>Deinococcota</taxon>
        <taxon>Deinococci</taxon>
        <taxon>Deinococcales</taxon>
        <taxon>Deinococcaceae</taxon>
        <taxon>Deinococcus</taxon>
    </lineage>
</organism>
<gene>
    <name evidence="1" type="ORF">GCM10010844_18440</name>
</gene>
<dbReference type="InterPro" id="IPR050816">
    <property type="entry name" value="Flavin-dep_Halogenase_NPB"/>
</dbReference>
<evidence type="ECO:0000313" key="2">
    <source>
        <dbReference type="Proteomes" id="UP000604341"/>
    </source>
</evidence>
<dbReference type="InterPro" id="IPR006905">
    <property type="entry name" value="Flavin_halogenase"/>
</dbReference>
<dbReference type="EMBL" id="BMPE01000003">
    <property type="protein sequence ID" value="GGL00321.1"/>
    <property type="molecule type" value="Genomic_DNA"/>
</dbReference>
<accession>A0ABQ2FK06</accession>
<reference evidence="2" key="1">
    <citation type="journal article" date="2019" name="Int. J. Syst. Evol. Microbiol.">
        <title>The Global Catalogue of Microorganisms (GCM) 10K type strain sequencing project: providing services to taxonomists for standard genome sequencing and annotation.</title>
        <authorList>
            <consortium name="The Broad Institute Genomics Platform"/>
            <consortium name="The Broad Institute Genome Sequencing Center for Infectious Disease"/>
            <person name="Wu L."/>
            <person name="Ma J."/>
        </authorList>
    </citation>
    <scope>NUCLEOTIDE SEQUENCE [LARGE SCALE GENOMIC DNA]</scope>
    <source>
        <strain evidence="2">JCM 19173</strain>
    </source>
</reference>
<sequence>MTDAVILGAGPAGAAAALALRSRGARVTLVDPVVTPAWRIGESLPGAARRVLTALGAWERFAHAGHAPAPVKVSRWGSPDPVTLDAFRDPDGVGWQLDRAQFESDLRLDATERGAQLVAPARAAHLSREGGHWQVQLDTGVTLKAEVVVDATGRHSRLLRPFGQQQAVQDRLACVYQRVPVGGPRDPATYTEADRDGWWYSAALPDGARLIAFHGDADQQALRDMYRAGPLAAARALPGLAEVLADARSTPSAPAACAANTLARSAAGPGWFAAGDSVTALDPLSSQGLLNALITGLEAGSAAAEWLGGAERAAAEYAGRVGQIWQAYAQHHAVYYGLERRWPEAPFWQRRQVRAHPAGH</sequence>
<dbReference type="PANTHER" id="PTHR43747:SF1">
    <property type="entry name" value="SLR1998 PROTEIN"/>
    <property type="match status" value="1"/>
</dbReference>
<comment type="caution">
    <text evidence="1">The sequence shown here is derived from an EMBL/GenBank/DDBJ whole genome shotgun (WGS) entry which is preliminary data.</text>
</comment>
<dbReference type="SUPFAM" id="SSF51905">
    <property type="entry name" value="FAD/NAD(P)-binding domain"/>
    <property type="match status" value="1"/>
</dbReference>
<dbReference type="PRINTS" id="PR00420">
    <property type="entry name" value="RNGMNOXGNASE"/>
</dbReference>
<dbReference type="Gene3D" id="3.30.9.100">
    <property type="match status" value="1"/>
</dbReference>
<name>A0ABQ2FK06_9DEIO</name>
<dbReference type="Pfam" id="PF04820">
    <property type="entry name" value="Trp_halogenase"/>
    <property type="match status" value="1"/>
</dbReference>
<keyword evidence="2" id="KW-1185">Reference proteome</keyword>
<dbReference type="Gene3D" id="3.50.50.60">
    <property type="entry name" value="FAD/NAD(P)-binding domain"/>
    <property type="match status" value="1"/>
</dbReference>
<protein>
    <submittedName>
        <fullName evidence="1">Uncharacterized protein</fullName>
    </submittedName>
</protein>
<dbReference type="Proteomes" id="UP000604341">
    <property type="component" value="Unassembled WGS sequence"/>
</dbReference>
<dbReference type="InterPro" id="IPR036188">
    <property type="entry name" value="FAD/NAD-bd_sf"/>
</dbReference>
<dbReference type="PANTHER" id="PTHR43747">
    <property type="entry name" value="FAD-BINDING PROTEIN"/>
    <property type="match status" value="1"/>
</dbReference>
<dbReference type="RefSeq" id="WP_189068700.1">
    <property type="nucleotide sequence ID" value="NZ_BMPE01000003.1"/>
</dbReference>